<dbReference type="CDD" id="cd12243">
    <property type="entry name" value="RRM1_MSSP"/>
    <property type="match status" value="1"/>
</dbReference>
<sequence>MEGDHRESNHISPQRESQENKAAATNTPDTESEETVSNKQTAEEKPANEAEACNESGEEEVIDEQPLGWDAGAEQAKEIGWGDLPPTNTQTQTASDNGASSWTNSNEQTEEKQHSSNTSNAPRMRSGRRNNGRRAKYTDVTDQLIGFSRLRTQSWASQAQQHSGGGHQHTRRSPLNASLPHRSTIPSSHANSHSVLINRSAPLGSSSMSPGVLGQPSASPYQQNMHTSGYAYGTQTFNRAQNPYAAYQQQQQAISSCNGYGTSGTSTGGPMQRSANRASAAGTVRNNNDSPHSDAPLSSTNVYIRGLDPNTTDEDLRQKCDQYGVILSTKAIMDKATGQCKGYGFVDFESAEAAMRAVEGLNQEGKVQAQMAKVSIAQQEQDPTNLYFANLPANFTEQDLQKTLERFGMVISTRILKNQDGASRGVGFARMDKKELCDQIIREMNGKLIINNSTQPLLVKFADSGKKPKTRTLPMAGVYSNVAQMEIPQFYTGAQYEQLNGGYIRGNPATFPYIIPAPSQYVLNPQPQYHHVIQGFATEAQLGGLTSQMHNMSLHATNAGVSQPGADVNGGAAGGAMAAAQPAPSSHMPQMAMHPSYTYPIYHYPLHYGMQLQAPDPSMAAMTMVTSATPPTGYVPAGEMMLHADGASIYANQPPPSVQTTQMPGTTNTAPSK</sequence>
<dbReference type="InterPro" id="IPR002343">
    <property type="entry name" value="Hud_Sxl_RNA"/>
</dbReference>
<dbReference type="InterPro" id="IPR012677">
    <property type="entry name" value="Nucleotide-bd_a/b_plait_sf"/>
</dbReference>
<feature type="compositionally biased region" description="Polar residues" evidence="6">
    <location>
        <begin position="86"/>
        <end position="107"/>
    </location>
</feature>
<dbReference type="EMBL" id="JI168281">
    <property type="protein sequence ID" value="ADY43089.1"/>
    <property type="molecule type" value="mRNA"/>
</dbReference>
<dbReference type="FunFam" id="3.30.70.330:FF:000482">
    <property type="entry name" value="SUPpressor"/>
    <property type="match status" value="1"/>
</dbReference>
<evidence type="ECO:0000256" key="6">
    <source>
        <dbReference type="SAM" id="MobiDB-lite"/>
    </source>
</evidence>
<dbReference type="Gene3D" id="3.30.70.330">
    <property type="match status" value="2"/>
</dbReference>
<keyword evidence="2 5" id="KW-0694">RNA-binding</keyword>
<feature type="compositionally biased region" description="Polar residues" evidence="6">
    <location>
        <begin position="23"/>
        <end position="40"/>
    </location>
</feature>
<evidence type="ECO:0000313" key="8">
    <source>
        <dbReference type="EMBL" id="ADY43089.1"/>
    </source>
</evidence>
<feature type="compositionally biased region" description="Polar residues" evidence="6">
    <location>
        <begin position="658"/>
        <end position="673"/>
    </location>
</feature>
<feature type="region of interest" description="Disordered" evidence="6">
    <location>
        <begin position="651"/>
        <end position="673"/>
    </location>
</feature>
<feature type="region of interest" description="Disordered" evidence="6">
    <location>
        <begin position="261"/>
        <end position="314"/>
    </location>
</feature>
<dbReference type="GO" id="GO:1990904">
    <property type="term" value="C:ribonucleoprotein complex"/>
    <property type="evidence" value="ECO:0007669"/>
    <property type="project" value="InterPro"/>
</dbReference>
<evidence type="ECO:0000259" key="7">
    <source>
        <dbReference type="PROSITE" id="PS50102"/>
    </source>
</evidence>
<name>F1KYY5_ASCSU</name>
<proteinExistence type="evidence at transcript level"/>
<evidence type="ECO:0000256" key="3">
    <source>
        <dbReference type="ARBA" id="ARBA00037469"/>
    </source>
</evidence>
<dbReference type="InterPro" id="IPR035979">
    <property type="entry name" value="RBD_domain_sf"/>
</dbReference>
<feature type="region of interest" description="Disordered" evidence="6">
    <location>
        <begin position="153"/>
        <end position="226"/>
    </location>
</feature>
<feature type="region of interest" description="Disordered" evidence="6">
    <location>
        <begin position="1"/>
        <end position="140"/>
    </location>
</feature>
<accession>F1KYY5</accession>
<dbReference type="AlphaFoldDB" id="F1KYY5"/>
<dbReference type="SUPFAM" id="SSF54928">
    <property type="entry name" value="RNA-binding domain, RBD"/>
    <property type="match status" value="1"/>
</dbReference>
<protein>
    <recommendedName>
        <fullName evidence="4">Protein alan shepard</fullName>
    </recommendedName>
</protein>
<feature type="domain" description="RRM" evidence="7">
    <location>
        <begin position="384"/>
        <end position="464"/>
    </location>
</feature>
<feature type="compositionally biased region" description="Polar residues" evidence="6">
    <location>
        <begin position="184"/>
        <end position="209"/>
    </location>
</feature>
<dbReference type="PANTHER" id="PTHR24012">
    <property type="entry name" value="RNA BINDING PROTEIN"/>
    <property type="match status" value="1"/>
</dbReference>
<reference evidence="8" key="1">
    <citation type="journal article" date="2011" name="Genome Res.">
        <title>Deep small RNA sequencing from the nematode Ascaris reveals conservation, functional diversification, and novel developmental profiles.</title>
        <authorList>
            <person name="Wang J."/>
            <person name="Czech B."/>
            <person name="Crunk A."/>
            <person name="Wallace A."/>
            <person name="Mitreva M."/>
            <person name="Hannon G.J."/>
            <person name="Davis R.E."/>
        </authorList>
    </citation>
    <scope>NUCLEOTIDE SEQUENCE</scope>
</reference>
<feature type="compositionally biased region" description="Basic residues" evidence="6">
    <location>
        <begin position="125"/>
        <end position="135"/>
    </location>
</feature>
<organism evidence="8">
    <name type="scientific">Ascaris suum</name>
    <name type="common">Pig roundworm</name>
    <name type="synonym">Ascaris lumbricoides</name>
    <dbReference type="NCBI Taxonomy" id="6253"/>
    <lineage>
        <taxon>Eukaryota</taxon>
        <taxon>Metazoa</taxon>
        <taxon>Ecdysozoa</taxon>
        <taxon>Nematoda</taxon>
        <taxon>Chromadorea</taxon>
        <taxon>Rhabditida</taxon>
        <taxon>Spirurina</taxon>
        <taxon>Ascaridomorpha</taxon>
        <taxon>Ascaridoidea</taxon>
        <taxon>Ascarididae</taxon>
        <taxon>Ascaris</taxon>
    </lineage>
</organism>
<dbReference type="PRINTS" id="PR00961">
    <property type="entry name" value="HUDSXLRNA"/>
</dbReference>
<feature type="compositionally biased region" description="Low complexity" evidence="6">
    <location>
        <begin position="153"/>
        <end position="162"/>
    </location>
</feature>
<evidence type="ECO:0000256" key="2">
    <source>
        <dbReference type="ARBA" id="ARBA00022884"/>
    </source>
</evidence>
<comment type="function">
    <text evidence="3">Has a role in the perception of gravity.</text>
</comment>
<feature type="domain" description="RRM" evidence="7">
    <location>
        <begin position="300"/>
        <end position="379"/>
    </location>
</feature>
<dbReference type="SMART" id="SM00360">
    <property type="entry name" value="RRM"/>
    <property type="match status" value="2"/>
</dbReference>
<dbReference type="Pfam" id="PF00076">
    <property type="entry name" value="RRM_1"/>
    <property type="match status" value="2"/>
</dbReference>
<keyword evidence="1" id="KW-0677">Repeat</keyword>
<dbReference type="InterPro" id="IPR000504">
    <property type="entry name" value="RRM_dom"/>
</dbReference>
<dbReference type="PROSITE" id="PS50102">
    <property type="entry name" value="RRM"/>
    <property type="match status" value="2"/>
</dbReference>
<evidence type="ECO:0000256" key="4">
    <source>
        <dbReference type="ARBA" id="ARBA00039536"/>
    </source>
</evidence>
<feature type="compositionally biased region" description="Polar residues" evidence="6">
    <location>
        <begin position="216"/>
        <end position="226"/>
    </location>
</feature>
<feature type="compositionally biased region" description="Polar residues" evidence="6">
    <location>
        <begin position="284"/>
        <end position="302"/>
    </location>
</feature>
<evidence type="ECO:0000256" key="1">
    <source>
        <dbReference type="ARBA" id="ARBA00022737"/>
    </source>
</evidence>
<evidence type="ECO:0000256" key="5">
    <source>
        <dbReference type="PROSITE-ProRule" id="PRU00176"/>
    </source>
</evidence>
<dbReference type="GO" id="GO:0003723">
    <property type="term" value="F:RNA binding"/>
    <property type="evidence" value="ECO:0007669"/>
    <property type="project" value="UniProtKB-UniRule"/>
</dbReference>